<proteinExistence type="predicted"/>
<keyword evidence="1" id="KW-0732">Signal</keyword>
<feature type="signal peptide" evidence="1">
    <location>
        <begin position="1"/>
        <end position="18"/>
    </location>
</feature>
<dbReference type="EMBL" id="ML119746">
    <property type="protein sequence ID" value="RPA76338.1"/>
    <property type="molecule type" value="Genomic_DNA"/>
</dbReference>
<evidence type="ECO:0000313" key="2">
    <source>
        <dbReference type="EMBL" id="RPA76338.1"/>
    </source>
</evidence>
<sequence length="238" mass="25670">MKLTISSILVLLSALATAQLEESPINPGNPSIILHNVTTTGTGCPPTTSSNSSLEVLGAHNIAQLKHTFSTTASYGPSIQHTDSFRMCKLTATLSYLPTYDLSITYWNRTISTIALENPKITAVNNEYLWFDNQRYYPDGFIFGVKTFTGPLETKDVKAPFFPVDRKLTVPPAECGTSSSAKVEGGRRYVQLNLESQVNIQGSNGATPRTGNPGAPVGTFGGEVGYSVQLVWNKSEGC</sequence>
<name>A0A3N4HUY3_ASCIM</name>
<evidence type="ECO:0000313" key="3">
    <source>
        <dbReference type="Proteomes" id="UP000275078"/>
    </source>
</evidence>
<organism evidence="2 3">
    <name type="scientific">Ascobolus immersus RN42</name>
    <dbReference type="NCBI Taxonomy" id="1160509"/>
    <lineage>
        <taxon>Eukaryota</taxon>
        <taxon>Fungi</taxon>
        <taxon>Dikarya</taxon>
        <taxon>Ascomycota</taxon>
        <taxon>Pezizomycotina</taxon>
        <taxon>Pezizomycetes</taxon>
        <taxon>Pezizales</taxon>
        <taxon>Ascobolaceae</taxon>
        <taxon>Ascobolus</taxon>
    </lineage>
</organism>
<protein>
    <submittedName>
        <fullName evidence="2">Uncharacterized protein</fullName>
    </submittedName>
</protein>
<feature type="chain" id="PRO_5018073383" evidence="1">
    <location>
        <begin position="19"/>
        <end position="238"/>
    </location>
</feature>
<dbReference type="Proteomes" id="UP000275078">
    <property type="component" value="Unassembled WGS sequence"/>
</dbReference>
<keyword evidence="3" id="KW-1185">Reference proteome</keyword>
<gene>
    <name evidence="2" type="ORF">BJ508DRAFT_417629</name>
</gene>
<accession>A0A3N4HUY3</accession>
<reference evidence="2 3" key="1">
    <citation type="journal article" date="2018" name="Nat. Ecol. Evol.">
        <title>Pezizomycetes genomes reveal the molecular basis of ectomycorrhizal truffle lifestyle.</title>
        <authorList>
            <person name="Murat C."/>
            <person name="Payen T."/>
            <person name="Noel B."/>
            <person name="Kuo A."/>
            <person name="Morin E."/>
            <person name="Chen J."/>
            <person name="Kohler A."/>
            <person name="Krizsan K."/>
            <person name="Balestrini R."/>
            <person name="Da Silva C."/>
            <person name="Montanini B."/>
            <person name="Hainaut M."/>
            <person name="Levati E."/>
            <person name="Barry K.W."/>
            <person name="Belfiori B."/>
            <person name="Cichocki N."/>
            <person name="Clum A."/>
            <person name="Dockter R.B."/>
            <person name="Fauchery L."/>
            <person name="Guy J."/>
            <person name="Iotti M."/>
            <person name="Le Tacon F."/>
            <person name="Lindquist E.A."/>
            <person name="Lipzen A."/>
            <person name="Malagnac F."/>
            <person name="Mello A."/>
            <person name="Molinier V."/>
            <person name="Miyauchi S."/>
            <person name="Poulain J."/>
            <person name="Riccioni C."/>
            <person name="Rubini A."/>
            <person name="Sitrit Y."/>
            <person name="Splivallo R."/>
            <person name="Traeger S."/>
            <person name="Wang M."/>
            <person name="Zifcakova L."/>
            <person name="Wipf D."/>
            <person name="Zambonelli A."/>
            <person name="Paolocci F."/>
            <person name="Nowrousian M."/>
            <person name="Ottonello S."/>
            <person name="Baldrian P."/>
            <person name="Spatafora J.W."/>
            <person name="Henrissat B."/>
            <person name="Nagy L.G."/>
            <person name="Aury J.M."/>
            <person name="Wincker P."/>
            <person name="Grigoriev I.V."/>
            <person name="Bonfante P."/>
            <person name="Martin F.M."/>
        </authorList>
    </citation>
    <scope>NUCLEOTIDE SEQUENCE [LARGE SCALE GENOMIC DNA]</scope>
    <source>
        <strain evidence="2 3">RN42</strain>
    </source>
</reference>
<dbReference type="AlphaFoldDB" id="A0A3N4HUY3"/>
<evidence type="ECO:0000256" key="1">
    <source>
        <dbReference type="SAM" id="SignalP"/>
    </source>
</evidence>